<dbReference type="SUPFAM" id="SSF47413">
    <property type="entry name" value="lambda repressor-like DNA-binding domains"/>
    <property type="match status" value="1"/>
</dbReference>
<dbReference type="PRINTS" id="PR00364">
    <property type="entry name" value="DISEASERSIST"/>
</dbReference>
<dbReference type="InterPro" id="IPR001387">
    <property type="entry name" value="Cro/C1-type_HTH"/>
</dbReference>
<dbReference type="SUPFAM" id="SSF52540">
    <property type="entry name" value="P-loop containing nucleoside triphosphate hydrolases"/>
    <property type="match status" value="1"/>
</dbReference>
<dbReference type="Gene3D" id="1.10.260.40">
    <property type="entry name" value="lambda repressor-like DNA-binding domains"/>
    <property type="match status" value="1"/>
</dbReference>
<keyword evidence="3" id="KW-1185">Reference proteome</keyword>
<reference evidence="2 3" key="1">
    <citation type="submission" date="2019-03" db="EMBL/GenBank/DDBJ databases">
        <title>Draft genome sequences of novel Actinobacteria.</title>
        <authorList>
            <person name="Sahin N."/>
            <person name="Ay H."/>
            <person name="Saygin H."/>
        </authorList>
    </citation>
    <scope>NUCLEOTIDE SEQUENCE [LARGE SCALE GENOMIC DNA]</scope>
    <source>
        <strain evidence="2 3">JCM 13523</strain>
    </source>
</reference>
<dbReference type="Pfam" id="PF00931">
    <property type="entry name" value="NB-ARC"/>
    <property type="match status" value="1"/>
</dbReference>
<dbReference type="Pfam" id="PF13560">
    <property type="entry name" value="HTH_31"/>
    <property type="match status" value="1"/>
</dbReference>
<dbReference type="GO" id="GO:0003677">
    <property type="term" value="F:DNA binding"/>
    <property type="evidence" value="ECO:0007669"/>
    <property type="project" value="InterPro"/>
</dbReference>
<dbReference type="PROSITE" id="PS50943">
    <property type="entry name" value="HTH_CROC1"/>
    <property type="match status" value="1"/>
</dbReference>
<dbReference type="PANTHER" id="PTHR47691">
    <property type="entry name" value="REGULATOR-RELATED"/>
    <property type="match status" value="1"/>
</dbReference>
<dbReference type="SUPFAM" id="SSF48452">
    <property type="entry name" value="TPR-like"/>
    <property type="match status" value="1"/>
</dbReference>
<evidence type="ECO:0000259" key="1">
    <source>
        <dbReference type="PROSITE" id="PS50943"/>
    </source>
</evidence>
<dbReference type="EMBL" id="SMKX01000024">
    <property type="protein sequence ID" value="TDD60449.1"/>
    <property type="molecule type" value="Genomic_DNA"/>
</dbReference>
<evidence type="ECO:0000313" key="3">
    <source>
        <dbReference type="Proteomes" id="UP000295124"/>
    </source>
</evidence>
<dbReference type="Proteomes" id="UP000295124">
    <property type="component" value="Unassembled WGS sequence"/>
</dbReference>
<dbReference type="RefSeq" id="WP_132167131.1">
    <property type="nucleotide sequence ID" value="NZ_SMKX01000024.1"/>
</dbReference>
<dbReference type="InterPro" id="IPR011990">
    <property type="entry name" value="TPR-like_helical_dom_sf"/>
</dbReference>
<comment type="caution">
    <text evidence="2">The sequence shown here is derived from an EMBL/GenBank/DDBJ whole genome shotgun (WGS) entry which is preliminary data.</text>
</comment>
<dbReference type="InterPro" id="IPR027417">
    <property type="entry name" value="P-loop_NTPase"/>
</dbReference>
<dbReference type="GO" id="GO:0043531">
    <property type="term" value="F:ADP binding"/>
    <property type="evidence" value="ECO:0007669"/>
    <property type="project" value="InterPro"/>
</dbReference>
<accession>A0A4R4ZRC1</accession>
<dbReference type="AlphaFoldDB" id="A0A4R4ZRC1"/>
<dbReference type="Gene3D" id="3.40.50.300">
    <property type="entry name" value="P-loop containing nucleotide triphosphate hydrolases"/>
    <property type="match status" value="1"/>
</dbReference>
<dbReference type="PANTHER" id="PTHR47691:SF3">
    <property type="entry name" value="HTH-TYPE TRANSCRIPTIONAL REGULATOR RV0890C-RELATED"/>
    <property type="match status" value="1"/>
</dbReference>
<evidence type="ECO:0000313" key="2">
    <source>
        <dbReference type="EMBL" id="TDD60449.1"/>
    </source>
</evidence>
<dbReference type="Gene3D" id="1.25.40.10">
    <property type="entry name" value="Tetratricopeptide repeat domain"/>
    <property type="match status" value="1"/>
</dbReference>
<proteinExistence type="predicted"/>
<gene>
    <name evidence="2" type="ORF">E1263_11005</name>
</gene>
<organism evidence="2 3">
    <name type="scientific">Kribbella antibiotica</name>
    <dbReference type="NCBI Taxonomy" id="190195"/>
    <lineage>
        <taxon>Bacteria</taxon>
        <taxon>Bacillati</taxon>
        <taxon>Actinomycetota</taxon>
        <taxon>Actinomycetes</taxon>
        <taxon>Propionibacteriales</taxon>
        <taxon>Kribbellaceae</taxon>
        <taxon>Kribbella</taxon>
    </lineage>
</organism>
<name>A0A4R4ZRC1_9ACTN</name>
<feature type="domain" description="HTH cro/C1-type" evidence="1">
    <location>
        <begin position="8"/>
        <end position="63"/>
    </location>
</feature>
<dbReference type="InterPro" id="IPR010982">
    <property type="entry name" value="Lambda_DNA-bd_dom_sf"/>
</dbReference>
<sequence length="781" mass="84054">MAEFGPVLRKFRKAAGFSQERLAGESGVSVEAIKTLENGRRRYPWTQTVNLLAAGLRLDARDRAVLKAAAARPKIGINRLPPDVADFVGRAEQVAAVSELLTDGGQAPGVVVISAIAGMGGVGKTALAVHVARELAGRFGDGVLYVNLRGFGVGEPMTPLEALNALLQQLGFALQRPPDSAEEAGGLFRTASAARKLLLVLDNVASVEQVLPLLPGTATCAVIVTSRRALVGLPGARSLALPVLPADEALTLLTSAAGRERIEGEPQAAVEVVALCGSLPLALRIAGRRLAAESTWTVADLAHQLADETARLDVLADTERGVRASIALSLNGTSAADRAAYEIFGLLGLHEGDELDLKVAARLVDRPEKDVEPLLEHLVDLHLLESSGPRRYQFHDLVRAYARELAATTSTADERAAAQGRVFALYVAMAWQSRVKFGIRRPSRDYFEEEWLSGAEDLEYDEVLDWLDVEASEIVAAAGRLMAGPHPDRAAVVRLAAGMVVFWAVRRRQSEGPPLDELALTALRDDPACAPPMILAFISHHTGQHYAARSDFDTSIVHLRSVIEVCSAQGDQSFLSLSMPELALCLERVGRLDEAMVVARSALDLALSLADDIAESEARLSIGVIAGRLGWSAEQDRSFELGESLIRRSSPEHVDFLISTIGESYLRCNRNESARSWLLERQAEFRASGNKSALAELLQSLGAAEIALTSYDAAAPVLFEALELNGDNNSELEARIRHQLGRALNGLGQTEPAREQWLLALELYTRYGLPQADEVQGLLNG</sequence>
<dbReference type="CDD" id="cd00093">
    <property type="entry name" value="HTH_XRE"/>
    <property type="match status" value="1"/>
</dbReference>
<dbReference type="OrthoDB" id="4326794at2"/>
<protein>
    <submittedName>
        <fullName evidence="2">Helix-turn-helix domain-containing protein</fullName>
    </submittedName>
</protein>
<dbReference type="SMART" id="SM00530">
    <property type="entry name" value="HTH_XRE"/>
    <property type="match status" value="1"/>
</dbReference>
<dbReference type="InterPro" id="IPR002182">
    <property type="entry name" value="NB-ARC"/>
</dbReference>